<feature type="domain" description="Palmitoyltransferase DHHC" evidence="12">
    <location>
        <begin position="91"/>
        <end position="225"/>
    </location>
</feature>
<dbReference type="Proteomes" id="UP001479436">
    <property type="component" value="Unassembled WGS sequence"/>
</dbReference>
<dbReference type="InterPro" id="IPR039859">
    <property type="entry name" value="PFA4/ZDH16/20/ERF2-like"/>
</dbReference>
<dbReference type="Pfam" id="PF01529">
    <property type="entry name" value="DHHC"/>
    <property type="match status" value="1"/>
</dbReference>
<dbReference type="PROSITE" id="PS50216">
    <property type="entry name" value="DHHC"/>
    <property type="match status" value="1"/>
</dbReference>
<keyword evidence="14" id="KW-1185">Reference proteome</keyword>
<accession>A0ABR2X4A4</accession>
<evidence type="ECO:0000256" key="8">
    <source>
        <dbReference type="ARBA" id="ARBA00023315"/>
    </source>
</evidence>
<sequence length="431" mass="49385">MSFNFGQIIVAGVSLLIAFLGISCQVYAVIPHYGGWNLTSISILIPFNILLFFLCWNYYLTCITDPGKIPENWEPKLEGEDVTIIEVKKKNNEPRFCRTCAAFKPPRSHHCSSCERCVLKMDHHCPWVNGCVGHHNYGYFIRFLFFVDVTCSVCLYLLCVRAYEVYDDSVHFRYWYKPYPSTFELIMLLLATCGDGLVLILVGFLSGQQFWSMSVNTTTIEGWENEKIDEMVSKGRIEKDKVNYPYHLGVLRNIKQVLGDNPWLWLWPSPVPGDGLNYPVADGLKLPVIWPPPEYIVEKNRPPNTFVPKQRIVKPDVIPASEQELYQRHRRGSEGYIVPNISMEQREKMSDFGMYSDASEDFSENYIDDDEGSDDYVSGQGYPRSSLYYRGSNAYPYGEEGEDAPSDDSDTDDQPIGQRITSVQMKAMKTE</sequence>
<dbReference type="EMBL" id="JASJQH010000012">
    <property type="protein sequence ID" value="KAK9768593.1"/>
    <property type="molecule type" value="Genomic_DNA"/>
</dbReference>
<dbReference type="PANTHER" id="PTHR12246">
    <property type="entry name" value="PALMITOYLTRANSFERASE ZDHHC16"/>
    <property type="match status" value="1"/>
</dbReference>
<protein>
    <recommendedName>
        <fullName evidence="10">Palmitoyltransferase</fullName>
        <ecNumber evidence="10">2.3.1.225</ecNumber>
    </recommendedName>
</protein>
<evidence type="ECO:0000256" key="4">
    <source>
        <dbReference type="ARBA" id="ARBA00022989"/>
    </source>
</evidence>
<feature type="transmembrane region" description="Helical" evidence="10">
    <location>
        <begin position="143"/>
        <end position="163"/>
    </location>
</feature>
<keyword evidence="7" id="KW-0449">Lipoprotein</keyword>
<evidence type="ECO:0000256" key="3">
    <source>
        <dbReference type="ARBA" id="ARBA00022692"/>
    </source>
</evidence>
<evidence type="ECO:0000256" key="10">
    <source>
        <dbReference type="RuleBase" id="RU079119"/>
    </source>
</evidence>
<keyword evidence="4 10" id="KW-1133">Transmembrane helix</keyword>
<keyword evidence="6" id="KW-0564">Palmitate</keyword>
<keyword evidence="8 10" id="KW-0012">Acyltransferase</keyword>
<gene>
    <name evidence="13" type="primary">PFA4_1</name>
    <name evidence="13" type="ORF">K7432_000655</name>
</gene>
<proteinExistence type="inferred from homology"/>
<evidence type="ECO:0000256" key="9">
    <source>
        <dbReference type="ARBA" id="ARBA00048048"/>
    </source>
</evidence>
<keyword evidence="5 10" id="KW-0472">Membrane</keyword>
<evidence type="ECO:0000256" key="7">
    <source>
        <dbReference type="ARBA" id="ARBA00023288"/>
    </source>
</evidence>
<comment type="similarity">
    <text evidence="10">Belongs to the DHHC palmitoyltransferase family.</text>
</comment>
<evidence type="ECO:0000256" key="5">
    <source>
        <dbReference type="ARBA" id="ARBA00023136"/>
    </source>
</evidence>
<evidence type="ECO:0000256" key="11">
    <source>
        <dbReference type="SAM" id="MobiDB-lite"/>
    </source>
</evidence>
<evidence type="ECO:0000256" key="6">
    <source>
        <dbReference type="ARBA" id="ARBA00023139"/>
    </source>
</evidence>
<feature type="compositionally biased region" description="Acidic residues" evidence="11">
    <location>
        <begin position="399"/>
        <end position="413"/>
    </location>
</feature>
<comment type="subcellular location">
    <subcellularLocation>
        <location evidence="1">Membrane</location>
        <topology evidence="1">Multi-pass membrane protein</topology>
    </subcellularLocation>
</comment>
<evidence type="ECO:0000313" key="14">
    <source>
        <dbReference type="Proteomes" id="UP001479436"/>
    </source>
</evidence>
<keyword evidence="2 10" id="KW-0808">Transferase</keyword>
<dbReference type="GO" id="GO:0019706">
    <property type="term" value="F:protein-cysteine S-palmitoyltransferase activity"/>
    <property type="evidence" value="ECO:0007669"/>
    <property type="project" value="UniProtKB-EC"/>
</dbReference>
<feature type="transmembrane region" description="Helical" evidence="10">
    <location>
        <begin position="183"/>
        <end position="205"/>
    </location>
</feature>
<feature type="compositionally biased region" description="Acidic residues" evidence="11">
    <location>
        <begin position="364"/>
        <end position="374"/>
    </location>
</feature>
<keyword evidence="3 10" id="KW-0812">Transmembrane</keyword>
<name>A0ABR2X4A4_9FUNG</name>
<dbReference type="InterPro" id="IPR001594">
    <property type="entry name" value="Palmitoyltrfase_DHHC"/>
</dbReference>
<comment type="catalytic activity">
    <reaction evidence="9 10">
        <text>L-cysteinyl-[protein] + hexadecanoyl-CoA = S-hexadecanoyl-L-cysteinyl-[protein] + CoA</text>
        <dbReference type="Rhea" id="RHEA:36683"/>
        <dbReference type="Rhea" id="RHEA-COMP:10131"/>
        <dbReference type="Rhea" id="RHEA-COMP:11032"/>
        <dbReference type="ChEBI" id="CHEBI:29950"/>
        <dbReference type="ChEBI" id="CHEBI:57287"/>
        <dbReference type="ChEBI" id="CHEBI:57379"/>
        <dbReference type="ChEBI" id="CHEBI:74151"/>
        <dbReference type="EC" id="2.3.1.225"/>
    </reaction>
</comment>
<evidence type="ECO:0000256" key="2">
    <source>
        <dbReference type="ARBA" id="ARBA00022679"/>
    </source>
</evidence>
<evidence type="ECO:0000259" key="12">
    <source>
        <dbReference type="Pfam" id="PF01529"/>
    </source>
</evidence>
<feature type="region of interest" description="Disordered" evidence="11">
    <location>
        <begin position="364"/>
        <end position="417"/>
    </location>
</feature>
<dbReference type="EC" id="2.3.1.225" evidence="10"/>
<evidence type="ECO:0000313" key="13">
    <source>
        <dbReference type="EMBL" id="KAK9768593.1"/>
    </source>
</evidence>
<evidence type="ECO:0000256" key="1">
    <source>
        <dbReference type="ARBA" id="ARBA00004141"/>
    </source>
</evidence>
<reference evidence="13 14" key="1">
    <citation type="submission" date="2023-04" db="EMBL/GenBank/DDBJ databases">
        <title>Genome of Basidiobolus ranarum AG-B5.</title>
        <authorList>
            <person name="Stajich J.E."/>
            <person name="Carter-House D."/>
            <person name="Gryganskyi A."/>
        </authorList>
    </citation>
    <scope>NUCLEOTIDE SEQUENCE [LARGE SCALE GENOMIC DNA]</scope>
    <source>
        <strain evidence="13 14">AG-B5</strain>
    </source>
</reference>
<comment type="caution">
    <text evidence="13">The sequence shown here is derived from an EMBL/GenBank/DDBJ whole genome shotgun (WGS) entry which is preliminary data.</text>
</comment>
<feature type="transmembrane region" description="Helical" evidence="10">
    <location>
        <begin position="38"/>
        <end position="60"/>
    </location>
</feature>
<organism evidence="13 14">
    <name type="scientific">Basidiobolus ranarum</name>
    <dbReference type="NCBI Taxonomy" id="34480"/>
    <lineage>
        <taxon>Eukaryota</taxon>
        <taxon>Fungi</taxon>
        <taxon>Fungi incertae sedis</taxon>
        <taxon>Zoopagomycota</taxon>
        <taxon>Entomophthoromycotina</taxon>
        <taxon>Basidiobolomycetes</taxon>
        <taxon>Basidiobolales</taxon>
        <taxon>Basidiobolaceae</taxon>
        <taxon>Basidiobolus</taxon>
    </lineage>
</organism>
<comment type="domain">
    <text evidence="10">The DHHC domain is required for palmitoyltransferase activity.</text>
</comment>